<dbReference type="AlphaFoldDB" id="M7T7J7"/>
<protein>
    <submittedName>
        <fullName evidence="1">Uncharacterized protein</fullName>
    </submittedName>
</protein>
<evidence type="ECO:0000313" key="2">
    <source>
        <dbReference type="Proteomes" id="UP000012174"/>
    </source>
</evidence>
<reference evidence="2" key="1">
    <citation type="journal article" date="2013" name="Genome Announc.">
        <title>Draft genome sequence of the grapevine dieback fungus Eutypa lata UCR-EL1.</title>
        <authorList>
            <person name="Blanco-Ulate B."/>
            <person name="Rolshausen P.E."/>
            <person name="Cantu D."/>
        </authorList>
    </citation>
    <scope>NUCLEOTIDE SEQUENCE [LARGE SCALE GENOMIC DNA]</scope>
    <source>
        <strain evidence="2">UCR-EL1</strain>
    </source>
</reference>
<dbReference type="eggNOG" id="ENOG502RXYW">
    <property type="taxonomic scope" value="Eukaryota"/>
</dbReference>
<proteinExistence type="predicted"/>
<gene>
    <name evidence="1" type="ORF">UCREL1_7225</name>
</gene>
<dbReference type="Proteomes" id="UP000012174">
    <property type="component" value="Unassembled WGS sequence"/>
</dbReference>
<dbReference type="EMBL" id="KB706790">
    <property type="protein sequence ID" value="EMR65791.1"/>
    <property type="molecule type" value="Genomic_DNA"/>
</dbReference>
<sequence>MSAPAIHNARKKRAIIEKHLQKHNDTHVTRKRDVFGSMAVSGTIGLVTMGVGTMGADAVATAGAEHGIAAVVESELAIKVVSHAAMDGVGFGIEHAHTSHLKKKDAVKAFTAAGVFKAVDNAKAAEAGYSIQPYNPQNFAPGGSMSQVGFPTRNTLYLNA</sequence>
<dbReference type="HOGENOM" id="CLU_1652148_0_0_1"/>
<dbReference type="OrthoDB" id="5394233at2759"/>
<name>M7T7J7_EUTLA</name>
<dbReference type="KEGG" id="ela:UCREL1_7225"/>
<accession>M7T7J7</accession>
<keyword evidence="2" id="KW-1185">Reference proteome</keyword>
<evidence type="ECO:0000313" key="1">
    <source>
        <dbReference type="EMBL" id="EMR65791.1"/>
    </source>
</evidence>
<organism evidence="1 2">
    <name type="scientific">Eutypa lata (strain UCR-EL1)</name>
    <name type="common">Grapevine dieback disease fungus</name>
    <name type="synonym">Eutypa armeniacae</name>
    <dbReference type="NCBI Taxonomy" id="1287681"/>
    <lineage>
        <taxon>Eukaryota</taxon>
        <taxon>Fungi</taxon>
        <taxon>Dikarya</taxon>
        <taxon>Ascomycota</taxon>
        <taxon>Pezizomycotina</taxon>
        <taxon>Sordariomycetes</taxon>
        <taxon>Xylariomycetidae</taxon>
        <taxon>Xylariales</taxon>
        <taxon>Diatrypaceae</taxon>
        <taxon>Eutypa</taxon>
    </lineage>
</organism>